<name>A0AA39MGP4_9AGAR</name>
<protein>
    <submittedName>
        <fullName evidence="1">Uncharacterized protein</fullName>
    </submittedName>
</protein>
<dbReference type="Proteomes" id="UP001175226">
    <property type="component" value="Unassembled WGS sequence"/>
</dbReference>
<reference evidence="1" key="1">
    <citation type="submission" date="2023-06" db="EMBL/GenBank/DDBJ databases">
        <authorList>
            <consortium name="Lawrence Berkeley National Laboratory"/>
            <person name="Ahrendt S."/>
            <person name="Sahu N."/>
            <person name="Indic B."/>
            <person name="Wong-Bajracharya J."/>
            <person name="Merenyi Z."/>
            <person name="Ke H.-M."/>
            <person name="Monk M."/>
            <person name="Kocsube S."/>
            <person name="Drula E."/>
            <person name="Lipzen A."/>
            <person name="Balint B."/>
            <person name="Henrissat B."/>
            <person name="Andreopoulos B."/>
            <person name="Martin F.M."/>
            <person name="Harder C.B."/>
            <person name="Rigling D."/>
            <person name="Ford K.L."/>
            <person name="Foster G.D."/>
            <person name="Pangilinan J."/>
            <person name="Papanicolaou A."/>
            <person name="Barry K."/>
            <person name="LaButti K."/>
            <person name="Viragh M."/>
            <person name="Koriabine M."/>
            <person name="Yan M."/>
            <person name="Riley R."/>
            <person name="Champramary S."/>
            <person name="Plett K.L."/>
            <person name="Tsai I.J."/>
            <person name="Slot J."/>
            <person name="Sipos G."/>
            <person name="Plett J."/>
            <person name="Nagy L.G."/>
            <person name="Grigoriev I.V."/>
        </authorList>
    </citation>
    <scope>NUCLEOTIDE SEQUENCE</scope>
    <source>
        <strain evidence="1">FPL87.14</strain>
    </source>
</reference>
<evidence type="ECO:0000313" key="2">
    <source>
        <dbReference type="Proteomes" id="UP001175226"/>
    </source>
</evidence>
<keyword evidence="2" id="KW-1185">Reference proteome</keyword>
<sequence>MTQMVNVLGVKTEIGSPMICSYLLGFPDHYTNKKFSTFYWKSFMAEAAGKWKGLEGHADKVKVSLKKRKGTIIGISPVEDYIHRPSELEDLALYDWMCTCERVANSSREAASSSDPVPFEDVMDEPAVFGDAVSPSVSHSLSPARSDARVDEAVVGAPTKSKARRSKYRRLQFVGDHPMCNSHHVRVAPDRDRKVPNFVGGMLPRKDKWDREYYCLTMLVFFQPWRSGTDLRRDAESTWDAEFGSYAFSEDHMRIMANFNLRYECLDARDD</sequence>
<organism evidence="1 2">
    <name type="scientific">Armillaria borealis</name>
    <dbReference type="NCBI Taxonomy" id="47425"/>
    <lineage>
        <taxon>Eukaryota</taxon>
        <taxon>Fungi</taxon>
        <taxon>Dikarya</taxon>
        <taxon>Basidiomycota</taxon>
        <taxon>Agaricomycotina</taxon>
        <taxon>Agaricomycetes</taxon>
        <taxon>Agaricomycetidae</taxon>
        <taxon>Agaricales</taxon>
        <taxon>Marasmiineae</taxon>
        <taxon>Physalacriaceae</taxon>
        <taxon>Armillaria</taxon>
    </lineage>
</organism>
<dbReference type="AlphaFoldDB" id="A0AA39MGP4"/>
<proteinExistence type="predicted"/>
<accession>A0AA39MGP4</accession>
<feature type="non-terminal residue" evidence="1">
    <location>
        <position position="271"/>
    </location>
</feature>
<dbReference type="EMBL" id="JAUEPT010000084">
    <property type="protein sequence ID" value="KAK0433188.1"/>
    <property type="molecule type" value="Genomic_DNA"/>
</dbReference>
<evidence type="ECO:0000313" key="1">
    <source>
        <dbReference type="EMBL" id="KAK0433188.1"/>
    </source>
</evidence>
<comment type="caution">
    <text evidence="1">The sequence shown here is derived from an EMBL/GenBank/DDBJ whole genome shotgun (WGS) entry which is preliminary data.</text>
</comment>
<gene>
    <name evidence="1" type="ORF">EV421DRAFT_1718787</name>
</gene>